<keyword evidence="3" id="KW-1185">Reference proteome</keyword>
<dbReference type="Gramene" id="ONK73335">
    <property type="protein sequence ID" value="ONK73335"/>
    <property type="gene ID" value="A4U43_C04F29880"/>
</dbReference>
<sequence>MEPKKMLASKGKGKASSSSAPNTAVVATIAGLTHTHSFAFSDEALSRVSVVGLTGGGMDTKAVGEWRSVVGTARVGVLVLP</sequence>
<evidence type="ECO:0000313" key="3">
    <source>
        <dbReference type="Proteomes" id="UP000243459"/>
    </source>
</evidence>
<gene>
    <name evidence="2" type="ORF">A4U43_C04F29880</name>
</gene>
<feature type="region of interest" description="Disordered" evidence="1">
    <location>
        <begin position="1"/>
        <end position="20"/>
    </location>
</feature>
<dbReference type="EMBL" id="CM007384">
    <property type="protein sequence ID" value="ONK73335.1"/>
    <property type="molecule type" value="Genomic_DNA"/>
</dbReference>
<reference evidence="3" key="1">
    <citation type="journal article" date="2017" name="Nat. Commun.">
        <title>The asparagus genome sheds light on the origin and evolution of a young Y chromosome.</title>
        <authorList>
            <person name="Harkess A."/>
            <person name="Zhou J."/>
            <person name="Xu C."/>
            <person name="Bowers J.E."/>
            <person name="Van der Hulst R."/>
            <person name="Ayyampalayam S."/>
            <person name="Mercati F."/>
            <person name="Riccardi P."/>
            <person name="McKain M.R."/>
            <person name="Kakrana A."/>
            <person name="Tang H."/>
            <person name="Ray J."/>
            <person name="Groenendijk J."/>
            <person name="Arikit S."/>
            <person name="Mathioni S.M."/>
            <person name="Nakano M."/>
            <person name="Shan H."/>
            <person name="Telgmann-Rauber A."/>
            <person name="Kanno A."/>
            <person name="Yue Z."/>
            <person name="Chen H."/>
            <person name="Li W."/>
            <person name="Chen Y."/>
            <person name="Xu X."/>
            <person name="Zhang Y."/>
            <person name="Luo S."/>
            <person name="Chen H."/>
            <person name="Gao J."/>
            <person name="Mao Z."/>
            <person name="Pires J.C."/>
            <person name="Luo M."/>
            <person name="Kudrna D."/>
            <person name="Wing R.A."/>
            <person name="Meyers B.C."/>
            <person name="Yi K."/>
            <person name="Kong H."/>
            <person name="Lavrijsen P."/>
            <person name="Sunseri F."/>
            <person name="Falavigna A."/>
            <person name="Ye Y."/>
            <person name="Leebens-Mack J.H."/>
            <person name="Chen G."/>
        </authorList>
    </citation>
    <scope>NUCLEOTIDE SEQUENCE [LARGE SCALE GENOMIC DNA]</scope>
    <source>
        <strain evidence="3">cv. DH0086</strain>
    </source>
</reference>
<dbReference type="AlphaFoldDB" id="A0A5P1F4N9"/>
<feature type="compositionally biased region" description="Low complexity" evidence="1">
    <location>
        <begin position="8"/>
        <end position="20"/>
    </location>
</feature>
<proteinExistence type="predicted"/>
<protein>
    <submittedName>
        <fullName evidence="2">Uncharacterized protein</fullName>
    </submittedName>
</protein>
<accession>A0A5P1F4N9</accession>
<organism evidence="2 3">
    <name type="scientific">Asparagus officinalis</name>
    <name type="common">Garden asparagus</name>
    <dbReference type="NCBI Taxonomy" id="4686"/>
    <lineage>
        <taxon>Eukaryota</taxon>
        <taxon>Viridiplantae</taxon>
        <taxon>Streptophyta</taxon>
        <taxon>Embryophyta</taxon>
        <taxon>Tracheophyta</taxon>
        <taxon>Spermatophyta</taxon>
        <taxon>Magnoliopsida</taxon>
        <taxon>Liliopsida</taxon>
        <taxon>Asparagales</taxon>
        <taxon>Asparagaceae</taxon>
        <taxon>Asparagoideae</taxon>
        <taxon>Asparagus</taxon>
    </lineage>
</organism>
<name>A0A5P1F4N9_ASPOF</name>
<dbReference type="Proteomes" id="UP000243459">
    <property type="component" value="Chromosome 4"/>
</dbReference>
<evidence type="ECO:0000256" key="1">
    <source>
        <dbReference type="SAM" id="MobiDB-lite"/>
    </source>
</evidence>
<evidence type="ECO:0000313" key="2">
    <source>
        <dbReference type="EMBL" id="ONK73335.1"/>
    </source>
</evidence>